<accession>A0ABX2V8S8</accession>
<sequence length="176" mass="21154">MDDIFKKKRLLYDRNEDLYFLTYNVILILSELGCTTEKGSFKDYRKLIFLVPIISDDKSTQLLINYYKSSKNPNKYIVKELNRIYYSSLETITLLRYLLLILERKNIIKIINEENKVNIVLLENEDVKRFIQSPIFFNEKTRINKIKKRIKSIKRLNYITFVDGFFKMNGVAIWEN</sequence>
<dbReference type="RefSeq" id="WP_028105786.1">
    <property type="nucleotide sequence ID" value="NZ_LVVL01000001.1"/>
</dbReference>
<dbReference type="Proteomes" id="UP000078447">
    <property type="component" value="Unassembled WGS sequence"/>
</dbReference>
<proteinExistence type="predicted"/>
<protein>
    <submittedName>
        <fullName evidence="1">Uncharacterized protein</fullName>
    </submittedName>
</protein>
<dbReference type="EMBL" id="LVVL01000001">
    <property type="protein sequence ID" value="OAN14607.1"/>
    <property type="molecule type" value="Genomic_DNA"/>
</dbReference>
<keyword evidence="2" id="KW-1185">Reference proteome</keyword>
<gene>
    <name evidence="1" type="ORF">A3783_01370</name>
</gene>
<reference evidence="1 2" key="1">
    <citation type="submission" date="2016-03" db="EMBL/GenBank/DDBJ databases">
        <authorList>
            <person name="Cho S.-Y."/>
            <person name="Lim S."/>
            <person name="Kim H."/>
            <person name="Soh E.H."/>
            <person name="Moon J.S."/>
        </authorList>
    </citation>
    <scope>NUCLEOTIDE SEQUENCE [LARGE SCALE GENOMIC DNA]</scope>
    <source>
        <strain evidence="1 2">KCTC 3810</strain>
    </source>
</reference>
<evidence type="ECO:0000313" key="1">
    <source>
        <dbReference type="EMBL" id="OAN14607.1"/>
    </source>
</evidence>
<comment type="caution">
    <text evidence="1">The sequence shown here is derived from an EMBL/GenBank/DDBJ whole genome shotgun (WGS) entry which is preliminary data.</text>
</comment>
<organism evidence="1 2">
    <name type="scientific">Exiguobacterium undae</name>
    <dbReference type="NCBI Taxonomy" id="169177"/>
    <lineage>
        <taxon>Bacteria</taxon>
        <taxon>Bacillati</taxon>
        <taxon>Bacillota</taxon>
        <taxon>Bacilli</taxon>
        <taxon>Bacillales</taxon>
        <taxon>Bacillales Family XII. Incertae Sedis</taxon>
        <taxon>Exiguobacterium</taxon>
    </lineage>
</organism>
<name>A0ABX2V8S8_9BACL</name>
<evidence type="ECO:0000313" key="2">
    <source>
        <dbReference type="Proteomes" id="UP000078447"/>
    </source>
</evidence>